<name>A0A5B8V6G9_9BACT</name>
<dbReference type="KEGG" id="pgin:FRZ67_06740"/>
<proteinExistence type="predicted"/>
<sequence>MKKFMVCFVFTAALFFTGTELFAQGGNGGQKGQMKEMMKKNLKDSVGLSDVQIDSVMAIREEMQPKVKDVMKDQSLSDDDKKSKMEAIKKEMYERYKKAGLTTDQVKKIKEMDEKMREQMRNRKNK</sequence>
<keyword evidence="3" id="KW-1185">Reference proteome</keyword>
<dbReference type="RefSeq" id="WP_147188804.1">
    <property type="nucleotide sequence ID" value="NZ_CP042435.1"/>
</dbReference>
<evidence type="ECO:0008006" key="4">
    <source>
        <dbReference type="Google" id="ProtNLM"/>
    </source>
</evidence>
<dbReference type="EMBL" id="CP042435">
    <property type="protein sequence ID" value="QEC67004.1"/>
    <property type="molecule type" value="Genomic_DNA"/>
</dbReference>
<accession>A0A5B8V6G9</accession>
<reference evidence="2 3" key="1">
    <citation type="journal article" date="2016" name="Int. J. Syst. Evol. Microbiol.">
        <title>Panacibacter ginsenosidivorans gen. nov., sp. nov., with ginsenoside converting activity isolated from soil of a ginseng field.</title>
        <authorList>
            <person name="Siddiqi M.Z."/>
            <person name="Muhammad Shafi S."/>
            <person name="Choi K.D."/>
            <person name="Im W.T."/>
        </authorList>
    </citation>
    <scope>NUCLEOTIDE SEQUENCE [LARGE SCALE GENOMIC DNA]</scope>
    <source>
        <strain evidence="2 3">Gsoil1550</strain>
    </source>
</reference>
<dbReference type="AlphaFoldDB" id="A0A5B8V6G9"/>
<feature type="signal peptide" evidence="1">
    <location>
        <begin position="1"/>
        <end position="23"/>
    </location>
</feature>
<evidence type="ECO:0000256" key="1">
    <source>
        <dbReference type="SAM" id="SignalP"/>
    </source>
</evidence>
<protein>
    <recommendedName>
        <fullName evidence="4">Periplasmic heavy metal sensor</fullName>
    </recommendedName>
</protein>
<feature type="chain" id="PRO_5023066167" description="Periplasmic heavy metal sensor" evidence="1">
    <location>
        <begin position="24"/>
        <end position="126"/>
    </location>
</feature>
<keyword evidence="1" id="KW-0732">Signal</keyword>
<dbReference type="OrthoDB" id="798005at2"/>
<dbReference type="Proteomes" id="UP000321533">
    <property type="component" value="Chromosome"/>
</dbReference>
<organism evidence="2 3">
    <name type="scientific">Panacibacter ginsenosidivorans</name>
    <dbReference type="NCBI Taxonomy" id="1813871"/>
    <lineage>
        <taxon>Bacteria</taxon>
        <taxon>Pseudomonadati</taxon>
        <taxon>Bacteroidota</taxon>
        <taxon>Chitinophagia</taxon>
        <taxon>Chitinophagales</taxon>
        <taxon>Chitinophagaceae</taxon>
        <taxon>Panacibacter</taxon>
    </lineage>
</organism>
<evidence type="ECO:0000313" key="2">
    <source>
        <dbReference type="EMBL" id="QEC67004.1"/>
    </source>
</evidence>
<evidence type="ECO:0000313" key="3">
    <source>
        <dbReference type="Proteomes" id="UP000321533"/>
    </source>
</evidence>
<gene>
    <name evidence="2" type="ORF">FRZ67_06740</name>
</gene>